<dbReference type="EMBL" id="QGKW02001660">
    <property type="protein sequence ID" value="KAF2580723.1"/>
    <property type="molecule type" value="Genomic_DNA"/>
</dbReference>
<evidence type="ECO:0000256" key="1">
    <source>
        <dbReference type="SAM" id="MobiDB-lite"/>
    </source>
</evidence>
<protein>
    <submittedName>
        <fullName evidence="2">Uncharacterized protein</fullName>
    </submittedName>
</protein>
<sequence>MKTPKMEQQAEEGDEHWTEQRARHRRPEASPASRKMEADGSSVIVPERV</sequence>
<reference evidence="2" key="1">
    <citation type="submission" date="2019-12" db="EMBL/GenBank/DDBJ databases">
        <title>Genome sequencing and annotation of Brassica cretica.</title>
        <authorList>
            <person name="Studholme D.J."/>
            <person name="Sarris P.F."/>
        </authorList>
    </citation>
    <scope>NUCLEOTIDE SEQUENCE</scope>
    <source>
        <strain evidence="2">PFS-001/15</strain>
        <tissue evidence="2">Leaf</tissue>
    </source>
</reference>
<gene>
    <name evidence="2" type="ORF">F2Q68_00006249</name>
</gene>
<accession>A0A8S9JGP5</accession>
<evidence type="ECO:0000313" key="3">
    <source>
        <dbReference type="Proteomes" id="UP000712281"/>
    </source>
</evidence>
<name>A0A8S9JGP5_BRACR</name>
<organism evidence="2 3">
    <name type="scientific">Brassica cretica</name>
    <name type="common">Mustard</name>
    <dbReference type="NCBI Taxonomy" id="69181"/>
    <lineage>
        <taxon>Eukaryota</taxon>
        <taxon>Viridiplantae</taxon>
        <taxon>Streptophyta</taxon>
        <taxon>Embryophyta</taxon>
        <taxon>Tracheophyta</taxon>
        <taxon>Spermatophyta</taxon>
        <taxon>Magnoliopsida</taxon>
        <taxon>eudicotyledons</taxon>
        <taxon>Gunneridae</taxon>
        <taxon>Pentapetalae</taxon>
        <taxon>rosids</taxon>
        <taxon>malvids</taxon>
        <taxon>Brassicales</taxon>
        <taxon>Brassicaceae</taxon>
        <taxon>Brassiceae</taxon>
        <taxon>Brassica</taxon>
    </lineage>
</organism>
<proteinExistence type="predicted"/>
<comment type="caution">
    <text evidence="2">The sequence shown here is derived from an EMBL/GenBank/DDBJ whole genome shotgun (WGS) entry which is preliminary data.</text>
</comment>
<dbReference type="Proteomes" id="UP000712281">
    <property type="component" value="Unassembled WGS sequence"/>
</dbReference>
<dbReference type="AlphaFoldDB" id="A0A8S9JGP5"/>
<evidence type="ECO:0000313" key="2">
    <source>
        <dbReference type="EMBL" id="KAF2580723.1"/>
    </source>
</evidence>
<feature type="region of interest" description="Disordered" evidence="1">
    <location>
        <begin position="1"/>
        <end position="49"/>
    </location>
</feature>